<dbReference type="RefSeq" id="WP_106472055.1">
    <property type="nucleotide sequence ID" value="NZ_CP027665.1"/>
</dbReference>
<dbReference type="PRINTS" id="PR00604">
    <property type="entry name" value="CYTCHRMECIAB"/>
</dbReference>
<keyword evidence="9 11" id="KW-0408">Iron</keyword>
<feature type="region of interest" description="Disordered" evidence="12">
    <location>
        <begin position="175"/>
        <end position="195"/>
    </location>
</feature>
<evidence type="ECO:0000259" key="13">
    <source>
        <dbReference type="PROSITE" id="PS51007"/>
    </source>
</evidence>
<proteinExistence type="predicted"/>
<dbReference type="KEGG" id="thas:C6Y53_08505"/>
<dbReference type="Gene3D" id="1.10.760.10">
    <property type="entry name" value="Cytochrome c-like domain"/>
    <property type="match status" value="1"/>
</dbReference>
<evidence type="ECO:0000313" key="14">
    <source>
        <dbReference type="EMBL" id="AVO37737.1"/>
    </source>
</evidence>
<dbReference type="GO" id="GO:0046872">
    <property type="term" value="F:metal ion binding"/>
    <property type="evidence" value="ECO:0007669"/>
    <property type="project" value="UniProtKB-KW"/>
</dbReference>
<dbReference type="PANTHER" id="PTHR11961">
    <property type="entry name" value="CYTOCHROME C"/>
    <property type="match status" value="1"/>
</dbReference>
<evidence type="ECO:0000256" key="9">
    <source>
        <dbReference type="ARBA" id="ARBA00023004"/>
    </source>
</evidence>
<dbReference type="Proteomes" id="UP000237655">
    <property type="component" value="Chromosome"/>
</dbReference>
<comment type="subcellular location">
    <subcellularLocation>
        <location evidence="1">Cell membrane</location>
        <topology evidence="1">Single-pass membrane protein</topology>
    </subcellularLocation>
</comment>
<keyword evidence="4 11" id="KW-0349">Heme</keyword>
<dbReference type="EMBL" id="CP027665">
    <property type="protein sequence ID" value="AVO37737.1"/>
    <property type="molecule type" value="Genomic_DNA"/>
</dbReference>
<feature type="compositionally biased region" description="Low complexity" evidence="12">
    <location>
        <begin position="287"/>
        <end position="336"/>
    </location>
</feature>
<gene>
    <name evidence="14" type="ORF">C6Y53_08505</name>
</gene>
<evidence type="ECO:0000256" key="10">
    <source>
        <dbReference type="ARBA" id="ARBA00023136"/>
    </source>
</evidence>
<evidence type="ECO:0000256" key="1">
    <source>
        <dbReference type="ARBA" id="ARBA00004162"/>
    </source>
</evidence>
<dbReference type="InterPro" id="IPR009056">
    <property type="entry name" value="Cyt_c-like_dom"/>
</dbReference>
<dbReference type="Gene3D" id="1.20.120.20">
    <property type="entry name" value="Apolipoprotein"/>
    <property type="match status" value="1"/>
</dbReference>
<dbReference type="Pfam" id="PF00034">
    <property type="entry name" value="Cytochrom_C"/>
    <property type="match status" value="1"/>
</dbReference>
<dbReference type="FunFam" id="1.10.760.10:FF:000026">
    <property type="entry name" value="Cytochrome C, membrane-bound"/>
    <property type="match status" value="1"/>
</dbReference>
<evidence type="ECO:0000256" key="8">
    <source>
        <dbReference type="ARBA" id="ARBA00022989"/>
    </source>
</evidence>
<evidence type="ECO:0000256" key="7">
    <source>
        <dbReference type="ARBA" id="ARBA00022982"/>
    </source>
</evidence>
<feature type="region of interest" description="Disordered" evidence="12">
    <location>
        <begin position="287"/>
        <end position="347"/>
    </location>
</feature>
<evidence type="ECO:0000256" key="12">
    <source>
        <dbReference type="SAM" id="MobiDB-lite"/>
    </source>
</evidence>
<keyword evidence="5" id="KW-0812">Transmembrane</keyword>
<dbReference type="GO" id="GO:0005886">
    <property type="term" value="C:plasma membrane"/>
    <property type="evidence" value="ECO:0007669"/>
    <property type="project" value="UniProtKB-SubCell"/>
</dbReference>
<evidence type="ECO:0000256" key="11">
    <source>
        <dbReference type="PROSITE-ProRule" id="PRU00433"/>
    </source>
</evidence>
<keyword evidence="6 11" id="KW-0479">Metal-binding</keyword>
<dbReference type="SUPFAM" id="SSF46626">
    <property type="entry name" value="Cytochrome c"/>
    <property type="match status" value="1"/>
</dbReference>
<evidence type="ECO:0000313" key="15">
    <source>
        <dbReference type="Proteomes" id="UP000237655"/>
    </source>
</evidence>
<keyword evidence="15" id="KW-1185">Reference proteome</keyword>
<protein>
    <submittedName>
        <fullName evidence="14">Cytochrome c family protein</fullName>
    </submittedName>
</protein>
<dbReference type="GO" id="GO:0009055">
    <property type="term" value="F:electron transfer activity"/>
    <property type="evidence" value="ECO:0007669"/>
    <property type="project" value="InterPro"/>
</dbReference>
<keyword evidence="2" id="KW-0813">Transport</keyword>
<dbReference type="AlphaFoldDB" id="A0A2S0MPH1"/>
<evidence type="ECO:0000256" key="2">
    <source>
        <dbReference type="ARBA" id="ARBA00022448"/>
    </source>
</evidence>
<sequence length="347" mass="33502">MDTMTTTKVAAALCGALLVFLLGKWAAEGIYHTALHGEPSYVIDTGEDEAADEGAEEEVSFIDLLAQADVEKGSKVFKKCSACHKLEKGANGTGPYLYGVVGRPVASADGFGYSDALAGLGGDWTPEHLDEFLTKPSAYAPGTTMSFAGLGKIGDRANLIAFLNTNSDSPVSFEAAEAATDDASEAADAATDAASDAADAATDAADAATDAASDAADAVTDAASDAADAATDAASDAADAATDAASDAADAVTDAASDAADAATDAASDAADAATDAASDAADAATDAASDAADAVTDAASDAADAATDAASDAADAATDAASDAADAATDAASDAVEGSDATTSGN</sequence>
<feature type="domain" description="Cytochrome c" evidence="13">
    <location>
        <begin position="68"/>
        <end position="167"/>
    </location>
</feature>
<feature type="compositionally biased region" description="Low complexity" evidence="12">
    <location>
        <begin position="186"/>
        <end position="195"/>
    </location>
</feature>
<dbReference type="InterPro" id="IPR036909">
    <property type="entry name" value="Cyt_c-like_dom_sf"/>
</dbReference>
<evidence type="ECO:0000256" key="5">
    <source>
        <dbReference type="ARBA" id="ARBA00022692"/>
    </source>
</evidence>
<keyword evidence="3" id="KW-1003">Cell membrane</keyword>
<keyword evidence="10" id="KW-0472">Membrane</keyword>
<dbReference type="PROSITE" id="PS51007">
    <property type="entry name" value="CYTC"/>
    <property type="match status" value="1"/>
</dbReference>
<name>A0A2S0MPH1_9RHOB</name>
<reference evidence="15" key="1">
    <citation type="submission" date="2018-03" db="EMBL/GenBank/DDBJ databases">
        <title>Genomic analysis of the strain SH-1 isolated from shrimp intestine.</title>
        <authorList>
            <person name="Kim Y.-S."/>
            <person name="Kim S.-E."/>
            <person name="Kim K.-H."/>
        </authorList>
    </citation>
    <scope>NUCLEOTIDE SEQUENCE [LARGE SCALE GENOMIC DNA]</scope>
    <source>
        <strain evidence="15">SH-1</strain>
    </source>
</reference>
<evidence type="ECO:0000256" key="6">
    <source>
        <dbReference type="ARBA" id="ARBA00022723"/>
    </source>
</evidence>
<keyword evidence="7" id="KW-0249">Electron transport</keyword>
<evidence type="ECO:0000256" key="4">
    <source>
        <dbReference type="ARBA" id="ARBA00022617"/>
    </source>
</evidence>
<accession>A0A2S0MPH1</accession>
<dbReference type="InterPro" id="IPR002327">
    <property type="entry name" value="Cyt_c_1A/1B"/>
</dbReference>
<keyword evidence="8" id="KW-1133">Transmembrane helix</keyword>
<dbReference type="GO" id="GO:0020037">
    <property type="term" value="F:heme binding"/>
    <property type="evidence" value="ECO:0007669"/>
    <property type="project" value="InterPro"/>
</dbReference>
<organism evidence="14 15">
    <name type="scientific">Pukyongiella litopenaei</name>
    <dbReference type="NCBI Taxonomy" id="2605946"/>
    <lineage>
        <taxon>Bacteria</taxon>
        <taxon>Pseudomonadati</taxon>
        <taxon>Pseudomonadota</taxon>
        <taxon>Alphaproteobacteria</taxon>
        <taxon>Rhodobacterales</taxon>
        <taxon>Paracoccaceae</taxon>
        <taxon>Pukyongiella</taxon>
    </lineage>
</organism>
<evidence type="ECO:0000256" key="3">
    <source>
        <dbReference type="ARBA" id="ARBA00022475"/>
    </source>
</evidence>